<name>A0ABS5KNR2_9ACTN</name>
<feature type="transmembrane region" description="Helical" evidence="1">
    <location>
        <begin position="197"/>
        <end position="218"/>
    </location>
</feature>
<comment type="caution">
    <text evidence="2">The sequence shown here is derived from an EMBL/GenBank/DDBJ whole genome shotgun (WGS) entry which is preliminary data.</text>
</comment>
<gene>
    <name evidence="2" type="ORF">KGQ19_12335</name>
</gene>
<keyword evidence="1" id="KW-1133">Transmembrane helix</keyword>
<keyword evidence="1" id="KW-0472">Membrane</keyword>
<evidence type="ECO:0000313" key="3">
    <source>
        <dbReference type="Proteomes" id="UP000730482"/>
    </source>
</evidence>
<dbReference type="Proteomes" id="UP000730482">
    <property type="component" value="Unassembled WGS sequence"/>
</dbReference>
<reference evidence="2 3" key="1">
    <citation type="submission" date="2020-02" db="EMBL/GenBank/DDBJ databases">
        <title>Acidophilic actinobacteria isolated from forest soil.</title>
        <authorList>
            <person name="Golinska P."/>
        </authorList>
    </citation>
    <scope>NUCLEOTIDE SEQUENCE [LARGE SCALE GENOMIC DNA]</scope>
    <source>
        <strain evidence="2 3">NL8</strain>
    </source>
</reference>
<sequence>MPTSSFPGVESVIDDIAKCELRYRDGTEKKLGEEELLELLDSYLPPLVYAFDSRVPSPRERGGDLALEKEFYEWRKTTSGDPDARRAAVIRSFLATETERRGQFRLSRTQTGRIAAHYDAIGKEFVALGMPGHAMSAFQSAADLFLQLQQKPKRELSLLNLRRAQQQARPRGPARFFEAMYDAICGYGYRPFRMLGWMALTLLVFSVAVWLCGPAGYVRSLHGCLINFLNPLSFGDLDGAFSGAGQVLLVIESYFGSISMAIFFAFLVRD</sequence>
<accession>A0ABS5KNR2</accession>
<dbReference type="RefSeq" id="WP_212009242.1">
    <property type="nucleotide sequence ID" value="NZ_JAAFYZ010000032.1"/>
</dbReference>
<dbReference type="EMBL" id="JAAFYZ010000032">
    <property type="protein sequence ID" value="MBS2547660.1"/>
    <property type="molecule type" value="Genomic_DNA"/>
</dbReference>
<protein>
    <submittedName>
        <fullName evidence="2">Uncharacterized protein</fullName>
    </submittedName>
</protein>
<keyword evidence="1" id="KW-0812">Transmembrane</keyword>
<evidence type="ECO:0000313" key="2">
    <source>
        <dbReference type="EMBL" id="MBS2547660.1"/>
    </source>
</evidence>
<feature type="transmembrane region" description="Helical" evidence="1">
    <location>
        <begin position="247"/>
        <end position="268"/>
    </location>
</feature>
<keyword evidence="3" id="KW-1185">Reference proteome</keyword>
<proteinExistence type="predicted"/>
<organism evidence="2 3">
    <name type="scientific">Catenulispora pinistramenti</name>
    <dbReference type="NCBI Taxonomy" id="2705254"/>
    <lineage>
        <taxon>Bacteria</taxon>
        <taxon>Bacillati</taxon>
        <taxon>Actinomycetota</taxon>
        <taxon>Actinomycetes</taxon>
        <taxon>Catenulisporales</taxon>
        <taxon>Catenulisporaceae</taxon>
        <taxon>Catenulispora</taxon>
    </lineage>
</organism>
<evidence type="ECO:0000256" key="1">
    <source>
        <dbReference type="SAM" id="Phobius"/>
    </source>
</evidence>